<gene>
    <name evidence="3" type="ORF">CTEN210_00293</name>
</gene>
<feature type="region of interest" description="Disordered" evidence="1">
    <location>
        <begin position="141"/>
        <end position="223"/>
    </location>
</feature>
<reference evidence="3 4" key="1">
    <citation type="journal article" date="2021" name="Sci. Rep.">
        <title>The genome of the diatom Chaetoceros tenuissimus carries an ancient integrated fragment of an extant virus.</title>
        <authorList>
            <person name="Hongo Y."/>
            <person name="Kimura K."/>
            <person name="Takaki Y."/>
            <person name="Yoshida Y."/>
            <person name="Baba S."/>
            <person name="Kobayashi G."/>
            <person name="Nagasaki K."/>
            <person name="Hano T."/>
            <person name="Tomaru Y."/>
        </authorList>
    </citation>
    <scope>NUCLEOTIDE SEQUENCE [LARGE SCALE GENOMIC DNA]</scope>
    <source>
        <strain evidence="3 4">NIES-3715</strain>
    </source>
</reference>
<keyword evidence="2" id="KW-0732">Signal</keyword>
<protein>
    <submittedName>
        <fullName evidence="3">Uncharacterized protein</fullName>
    </submittedName>
</protein>
<organism evidence="3 4">
    <name type="scientific">Chaetoceros tenuissimus</name>
    <dbReference type="NCBI Taxonomy" id="426638"/>
    <lineage>
        <taxon>Eukaryota</taxon>
        <taxon>Sar</taxon>
        <taxon>Stramenopiles</taxon>
        <taxon>Ochrophyta</taxon>
        <taxon>Bacillariophyta</taxon>
        <taxon>Coscinodiscophyceae</taxon>
        <taxon>Chaetocerotophycidae</taxon>
        <taxon>Chaetocerotales</taxon>
        <taxon>Chaetocerotaceae</taxon>
        <taxon>Chaetoceros</taxon>
    </lineage>
</organism>
<sequence length="247" mass="26606">MIRYLQFLIAIGLCAAVTSYDGDIYGPLENFKESEYIMIDGRYVYFILSNDPEFSPGAWGCLDVGMDDYASLQQYADFVKESFGEEKTITQINNENMPFGGLYDVENDVEYYNTANQGVPGPFVYDKLLVTDCLAAKMLARPAKSSKTPKSSKAPSSKAPKSSKSPSSKAPKTSSSKAPKTPATKSPKATKQPSSKAPKASTKSPKSTKAPGVGAPPALSSSDASVNRVSFLYSTCMAAIVFTWFGL</sequence>
<proteinExistence type="predicted"/>
<name>A0AAD3GYP4_9STRA</name>
<keyword evidence="4" id="KW-1185">Reference proteome</keyword>
<dbReference type="EMBL" id="BLLK01000019">
    <property type="protein sequence ID" value="GFH43820.1"/>
    <property type="molecule type" value="Genomic_DNA"/>
</dbReference>
<dbReference type="AlphaFoldDB" id="A0AAD3GYP4"/>
<evidence type="ECO:0000313" key="4">
    <source>
        <dbReference type="Proteomes" id="UP001054902"/>
    </source>
</evidence>
<feature type="signal peptide" evidence="2">
    <location>
        <begin position="1"/>
        <end position="16"/>
    </location>
</feature>
<accession>A0AAD3GYP4</accession>
<feature type="chain" id="PRO_5041988390" evidence="2">
    <location>
        <begin position="17"/>
        <end position="247"/>
    </location>
</feature>
<dbReference type="Proteomes" id="UP001054902">
    <property type="component" value="Unassembled WGS sequence"/>
</dbReference>
<feature type="compositionally biased region" description="Low complexity" evidence="1">
    <location>
        <begin position="142"/>
        <end position="211"/>
    </location>
</feature>
<evidence type="ECO:0000256" key="2">
    <source>
        <dbReference type="SAM" id="SignalP"/>
    </source>
</evidence>
<comment type="caution">
    <text evidence="3">The sequence shown here is derived from an EMBL/GenBank/DDBJ whole genome shotgun (WGS) entry which is preliminary data.</text>
</comment>
<evidence type="ECO:0000256" key="1">
    <source>
        <dbReference type="SAM" id="MobiDB-lite"/>
    </source>
</evidence>
<evidence type="ECO:0000313" key="3">
    <source>
        <dbReference type="EMBL" id="GFH43820.1"/>
    </source>
</evidence>